<comment type="catalytic activity">
    <reaction evidence="16 17">
        <text>di-trans,octa-cis-undecaprenyl diphosphate + H2O = di-trans,octa-cis-undecaprenyl phosphate + phosphate + H(+)</text>
        <dbReference type="Rhea" id="RHEA:28094"/>
        <dbReference type="ChEBI" id="CHEBI:15377"/>
        <dbReference type="ChEBI" id="CHEBI:15378"/>
        <dbReference type="ChEBI" id="CHEBI:43474"/>
        <dbReference type="ChEBI" id="CHEBI:58405"/>
        <dbReference type="ChEBI" id="CHEBI:60392"/>
        <dbReference type="EC" id="3.6.1.27"/>
    </reaction>
</comment>
<comment type="caution">
    <text evidence="18">The sequence shown here is derived from an EMBL/GenBank/DDBJ whole genome shotgun (WGS) entry which is preliminary data.</text>
</comment>
<keyword evidence="8 17" id="KW-0133">Cell shape</keyword>
<feature type="transmembrane region" description="Helical" evidence="17">
    <location>
        <begin position="96"/>
        <end position="115"/>
    </location>
</feature>
<dbReference type="HAMAP" id="MF_01006">
    <property type="entry name" value="Undec_diphosphatase"/>
    <property type="match status" value="1"/>
</dbReference>
<dbReference type="GO" id="GO:0008360">
    <property type="term" value="P:regulation of cell shape"/>
    <property type="evidence" value="ECO:0007669"/>
    <property type="project" value="UniProtKB-KW"/>
</dbReference>
<keyword evidence="11 17" id="KW-0472">Membrane</keyword>
<name>A0A511YV85_9CELL</name>
<evidence type="ECO:0000256" key="7">
    <source>
        <dbReference type="ARBA" id="ARBA00022801"/>
    </source>
</evidence>
<dbReference type="InterPro" id="IPR003824">
    <property type="entry name" value="UppP"/>
</dbReference>
<dbReference type="GO" id="GO:0071555">
    <property type="term" value="P:cell wall organization"/>
    <property type="evidence" value="ECO:0007669"/>
    <property type="project" value="UniProtKB-KW"/>
</dbReference>
<protein>
    <recommendedName>
        <fullName evidence="4 17">Undecaprenyl-diphosphatase</fullName>
        <ecNumber evidence="3 17">3.6.1.27</ecNumber>
    </recommendedName>
    <alternativeName>
        <fullName evidence="15 17">Bacitracin resistance protein</fullName>
    </alternativeName>
    <alternativeName>
        <fullName evidence="14 17">Undecaprenyl pyrophosphate phosphatase</fullName>
    </alternativeName>
</protein>
<evidence type="ECO:0000313" key="19">
    <source>
        <dbReference type="Proteomes" id="UP000321484"/>
    </source>
</evidence>
<evidence type="ECO:0000256" key="14">
    <source>
        <dbReference type="ARBA" id="ARBA00032707"/>
    </source>
</evidence>
<feature type="transmembrane region" description="Helical" evidence="17">
    <location>
        <begin position="228"/>
        <end position="252"/>
    </location>
</feature>
<dbReference type="RefSeq" id="WP_034246719.1">
    <property type="nucleotide sequence ID" value="NZ_BJYK01000001.1"/>
</dbReference>
<dbReference type="NCBIfam" id="TIGR00753">
    <property type="entry name" value="undec_PP_bacA"/>
    <property type="match status" value="1"/>
</dbReference>
<evidence type="ECO:0000256" key="5">
    <source>
        <dbReference type="ARBA" id="ARBA00022475"/>
    </source>
</evidence>
<dbReference type="PANTHER" id="PTHR30622:SF4">
    <property type="entry name" value="UNDECAPRENYL-DIPHOSPHATASE"/>
    <property type="match status" value="1"/>
</dbReference>
<dbReference type="GO" id="GO:0005886">
    <property type="term" value="C:plasma membrane"/>
    <property type="evidence" value="ECO:0007669"/>
    <property type="project" value="UniProtKB-SubCell"/>
</dbReference>
<dbReference type="GO" id="GO:0009252">
    <property type="term" value="P:peptidoglycan biosynthetic process"/>
    <property type="evidence" value="ECO:0007669"/>
    <property type="project" value="UniProtKB-KW"/>
</dbReference>
<reference evidence="18 19" key="1">
    <citation type="submission" date="2019-07" db="EMBL/GenBank/DDBJ databases">
        <title>Whole genome shotgun sequence of Actinotalea fermentans NBRC 105374.</title>
        <authorList>
            <person name="Hosoyama A."/>
            <person name="Uohara A."/>
            <person name="Ohji S."/>
            <person name="Ichikawa N."/>
        </authorList>
    </citation>
    <scope>NUCLEOTIDE SEQUENCE [LARGE SCALE GENOMIC DNA]</scope>
    <source>
        <strain evidence="18 19">NBRC 105374</strain>
    </source>
</reference>
<evidence type="ECO:0000256" key="15">
    <source>
        <dbReference type="ARBA" id="ARBA00032932"/>
    </source>
</evidence>
<dbReference type="NCBIfam" id="NF001392">
    <property type="entry name" value="PRK00281.2-1"/>
    <property type="match status" value="1"/>
</dbReference>
<evidence type="ECO:0000256" key="8">
    <source>
        <dbReference type="ARBA" id="ARBA00022960"/>
    </source>
</evidence>
<feature type="transmembrane region" description="Helical" evidence="17">
    <location>
        <begin position="195"/>
        <end position="216"/>
    </location>
</feature>
<dbReference type="EC" id="3.6.1.27" evidence="3 17"/>
<evidence type="ECO:0000256" key="4">
    <source>
        <dbReference type="ARBA" id="ARBA00021581"/>
    </source>
</evidence>
<dbReference type="EMBL" id="BJYK01000001">
    <property type="protein sequence ID" value="GEN79097.1"/>
    <property type="molecule type" value="Genomic_DNA"/>
</dbReference>
<comment type="function">
    <text evidence="17">Catalyzes the dephosphorylation of undecaprenyl diphosphate (UPP). Confers resistance to bacitracin.</text>
</comment>
<evidence type="ECO:0000256" key="11">
    <source>
        <dbReference type="ARBA" id="ARBA00023136"/>
    </source>
</evidence>
<evidence type="ECO:0000256" key="6">
    <source>
        <dbReference type="ARBA" id="ARBA00022692"/>
    </source>
</evidence>
<keyword evidence="9 17" id="KW-0573">Peptidoglycan synthesis</keyword>
<feature type="transmembrane region" description="Helical" evidence="17">
    <location>
        <begin position="127"/>
        <end position="145"/>
    </location>
</feature>
<keyword evidence="10 17" id="KW-1133">Transmembrane helix</keyword>
<keyword evidence="12 17" id="KW-0046">Antibiotic resistance</keyword>
<dbReference type="PANTHER" id="PTHR30622">
    <property type="entry name" value="UNDECAPRENYL-DIPHOSPHATASE"/>
    <property type="match status" value="1"/>
</dbReference>
<dbReference type="GO" id="GO:0046677">
    <property type="term" value="P:response to antibiotic"/>
    <property type="evidence" value="ECO:0007669"/>
    <property type="project" value="UniProtKB-UniRule"/>
</dbReference>
<keyword evidence="5 17" id="KW-1003">Cell membrane</keyword>
<evidence type="ECO:0000313" key="18">
    <source>
        <dbReference type="EMBL" id="GEN79097.1"/>
    </source>
</evidence>
<sequence>MTWWEAVVLGLVQGLTEFLPISSSAHLRVVGELLPYGRDAGAAFTAISQIGTESAVVLYFRRDIARIVAGWWRALTGANGTTWRARLGEGDPDARMAWWIALGTVPIVVLGVTFEDAIKGPFRDLRLVALSLVVFAIVLGVADRIGAKRRTLDELTAGHAVAFGFAQAMALVPGVSRSGGTISMGLLLGYTREAAARYSFLLAMPAVFGSGFQQLFTSLDDFGDPGTPSLGVTILATAVAFVVGYVVIIGFLRLVSTRTFLPFVVYRIVFAAFIVLLVALGTLQAVGAGA</sequence>
<accession>A0A511YV85</accession>
<dbReference type="Pfam" id="PF02673">
    <property type="entry name" value="BacA"/>
    <property type="match status" value="1"/>
</dbReference>
<keyword evidence="19" id="KW-1185">Reference proteome</keyword>
<evidence type="ECO:0000256" key="1">
    <source>
        <dbReference type="ARBA" id="ARBA00004651"/>
    </source>
</evidence>
<proteinExistence type="inferred from homology"/>
<comment type="miscellaneous">
    <text evidence="17">Bacitracin is thought to be involved in the inhibition of peptidoglycan synthesis by sequestering undecaprenyl diphosphate, thereby reducing the pool of lipid carrier available.</text>
</comment>
<keyword evidence="7 17" id="KW-0378">Hydrolase</keyword>
<evidence type="ECO:0000256" key="12">
    <source>
        <dbReference type="ARBA" id="ARBA00023251"/>
    </source>
</evidence>
<evidence type="ECO:0000256" key="2">
    <source>
        <dbReference type="ARBA" id="ARBA00010621"/>
    </source>
</evidence>
<dbReference type="GO" id="GO:0050380">
    <property type="term" value="F:undecaprenyl-diphosphatase activity"/>
    <property type="evidence" value="ECO:0007669"/>
    <property type="project" value="UniProtKB-UniRule"/>
</dbReference>
<feature type="transmembrane region" description="Helical" evidence="17">
    <location>
        <begin position="264"/>
        <end position="286"/>
    </location>
</feature>
<evidence type="ECO:0000256" key="16">
    <source>
        <dbReference type="ARBA" id="ARBA00047594"/>
    </source>
</evidence>
<evidence type="ECO:0000256" key="10">
    <source>
        <dbReference type="ARBA" id="ARBA00022989"/>
    </source>
</evidence>
<evidence type="ECO:0000256" key="9">
    <source>
        <dbReference type="ARBA" id="ARBA00022984"/>
    </source>
</evidence>
<dbReference type="AlphaFoldDB" id="A0A511YV85"/>
<gene>
    <name evidence="18" type="primary">uppP2</name>
    <name evidence="17" type="synonym">uppP</name>
    <name evidence="18" type="ORF">AFE02nite_08310</name>
</gene>
<keyword evidence="6 17" id="KW-0812">Transmembrane</keyword>
<keyword evidence="13 17" id="KW-0961">Cell wall biogenesis/degradation</keyword>
<dbReference type="OrthoDB" id="9808289at2"/>
<comment type="similarity">
    <text evidence="2 17">Belongs to the UppP family.</text>
</comment>
<evidence type="ECO:0000256" key="17">
    <source>
        <dbReference type="HAMAP-Rule" id="MF_01006"/>
    </source>
</evidence>
<organism evidence="18 19">
    <name type="scientific">Actinotalea fermentans</name>
    <dbReference type="NCBI Taxonomy" id="43671"/>
    <lineage>
        <taxon>Bacteria</taxon>
        <taxon>Bacillati</taxon>
        <taxon>Actinomycetota</taxon>
        <taxon>Actinomycetes</taxon>
        <taxon>Micrococcales</taxon>
        <taxon>Cellulomonadaceae</taxon>
        <taxon>Actinotalea</taxon>
    </lineage>
</organism>
<evidence type="ECO:0000256" key="3">
    <source>
        <dbReference type="ARBA" id="ARBA00012374"/>
    </source>
</evidence>
<comment type="subcellular location">
    <subcellularLocation>
        <location evidence="1 17">Cell membrane</location>
        <topology evidence="1 17">Multi-pass membrane protein</topology>
    </subcellularLocation>
</comment>
<evidence type="ECO:0000256" key="13">
    <source>
        <dbReference type="ARBA" id="ARBA00023316"/>
    </source>
</evidence>
<dbReference type="Proteomes" id="UP000321484">
    <property type="component" value="Unassembled WGS sequence"/>
</dbReference>